<dbReference type="AlphaFoldDB" id="A0A1L4BU28"/>
<accession>A0A1L4BU28</accession>
<keyword evidence="6 13" id="KW-0812">Transmembrane</keyword>
<protein>
    <submittedName>
        <fullName evidence="15">Peptidase M50</fullName>
    </submittedName>
</protein>
<evidence type="ECO:0000256" key="10">
    <source>
        <dbReference type="ARBA" id="ARBA00022989"/>
    </source>
</evidence>
<reference evidence="15 16" key="1">
    <citation type="journal article" date="2016" name="Appl. Environ. Microbiol.">
        <title>Whole genome relationships among Francisella bacteria of diverse origin define new species and provide specific regions for detection.</title>
        <authorList>
            <person name="Challacombe J.F."/>
            <person name="Petersen J.M."/>
            <person name="Gallegos-Graves V."/>
            <person name="Hodge D."/>
            <person name="Pillai S."/>
            <person name="Kuske C.R."/>
        </authorList>
    </citation>
    <scope>NUCLEOTIDE SEQUENCE [LARGE SCALE GENOMIC DNA]</scope>
    <source>
        <strain evidence="16">TX07-7310</strain>
    </source>
</reference>
<evidence type="ECO:0000256" key="1">
    <source>
        <dbReference type="ARBA" id="ARBA00001947"/>
    </source>
</evidence>
<comment type="subcellular location">
    <subcellularLocation>
        <location evidence="2">Cell membrane</location>
        <topology evidence="2">Multi-pass membrane protein</topology>
    </subcellularLocation>
</comment>
<evidence type="ECO:0000256" key="4">
    <source>
        <dbReference type="ARBA" id="ARBA00022475"/>
    </source>
</evidence>
<keyword evidence="10 13" id="KW-1133">Transmembrane helix</keyword>
<feature type="transmembrane region" description="Helical" evidence="13">
    <location>
        <begin position="133"/>
        <end position="155"/>
    </location>
</feature>
<evidence type="ECO:0000256" key="12">
    <source>
        <dbReference type="ARBA" id="ARBA00023136"/>
    </source>
</evidence>
<evidence type="ECO:0000256" key="8">
    <source>
        <dbReference type="ARBA" id="ARBA00022801"/>
    </source>
</evidence>
<evidence type="ECO:0000256" key="5">
    <source>
        <dbReference type="ARBA" id="ARBA00022670"/>
    </source>
</evidence>
<dbReference type="OrthoDB" id="9800627at2"/>
<feature type="transmembrane region" description="Helical" evidence="13">
    <location>
        <begin position="60"/>
        <end position="79"/>
    </location>
</feature>
<dbReference type="PANTHER" id="PTHR35864">
    <property type="entry name" value="ZINC METALLOPROTEASE MJ0611-RELATED"/>
    <property type="match status" value="1"/>
</dbReference>
<keyword evidence="7" id="KW-0479">Metal-binding</keyword>
<dbReference type="InterPro" id="IPR044537">
    <property type="entry name" value="Rip2-like"/>
</dbReference>
<comment type="similarity">
    <text evidence="3">Belongs to the peptidase M50B family.</text>
</comment>
<dbReference type="PANTHER" id="PTHR35864:SF1">
    <property type="entry name" value="ZINC METALLOPROTEASE YWHC-RELATED"/>
    <property type="match status" value="1"/>
</dbReference>
<dbReference type="GO" id="GO:0006508">
    <property type="term" value="P:proteolysis"/>
    <property type="evidence" value="ECO:0007669"/>
    <property type="project" value="UniProtKB-KW"/>
</dbReference>
<evidence type="ECO:0000256" key="11">
    <source>
        <dbReference type="ARBA" id="ARBA00023049"/>
    </source>
</evidence>
<dbReference type="RefSeq" id="WP_072713142.1">
    <property type="nucleotide sequence ID" value="NZ_CP016796.1"/>
</dbReference>
<dbReference type="Pfam" id="PF02163">
    <property type="entry name" value="Peptidase_M50"/>
    <property type="match status" value="1"/>
</dbReference>
<evidence type="ECO:0000313" key="15">
    <source>
        <dbReference type="EMBL" id="API87358.1"/>
    </source>
</evidence>
<dbReference type="InterPro" id="IPR008915">
    <property type="entry name" value="Peptidase_M50"/>
</dbReference>
<keyword evidence="4" id="KW-1003">Cell membrane</keyword>
<keyword evidence="9" id="KW-0862">Zinc</keyword>
<evidence type="ECO:0000313" key="16">
    <source>
        <dbReference type="Proteomes" id="UP000184222"/>
    </source>
</evidence>
<evidence type="ECO:0000259" key="14">
    <source>
        <dbReference type="Pfam" id="PF02163"/>
    </source>
</evidence>
<sequence length="218" mass="24047">MDINHILITLLMAGIPLIFAITMHEAAHGLIAKIRGDNTAYNLGRVTLNPVSHIDPIGTIAIPGLMLLSSMAAGFPFIFGWAKPVPVDYNKLKKPRQDMALVALAGPLANFIMAILWAVVAKYITLHPYIQGMAFYGIMINIVLMILNLIPIPPLDGSKIVTAFLPQSLAFKYNSIQRYGFFILLALIIIPFNGSNLLFYIMKPFIVAITNLIQLIVF</sequence>
<dbReference type="Proteomes" id="UP000184222">
    <property type="component" value="Chromosome"/>
</dbReference>
<keyword evidence="5" id="KW-0645">Protease</keyword>
<dbReference type="GO" id="GO:0005886">
    <property type="term" value="C:plasma membrane"/>
    <property type="evidence" value="ECO:0007669"/>
    <property type="project" value="UniProtKB-SubCell"/>
</dbReference>
<dbReference type="InterPro" id="IPR052348">
    <property type="entry name" value="Metallopeptidase_M50B"/>
</dbReference>
<organism evidence="15 16">
    <name type="scientific">Francisella uliginis</name>
    <dbReference type="NCBI Taxonomy" id="573570"/>
    <lineage>
        <taxon>Bacteria</taxon>
        <taxon>Pseudomonadati</taxon>
        <taxon>Pseudomonadota</taxon>
        <taxon>Gammaproteobacteria</taxon>
        <taxon>Thiotrichales</taxon>
        <taxon>Francisellaceae</taxon>
        <taxon>Francisella</taxon>
    </lineage>
</organism>
<dbReference type="EMBL" id="CP016796">
    <property type="protein sequence ID" value="API87358.1"/>
    <property type="molecule type" value="Genomic_DNA"/>
</dbReference>
<feature type="transmembrane region" description="Helical" evidence="13">
    <location>
        <begin position="176"/>
        <end position="192"/>
    </location>
</feature>
<keyword evidence="16" id="KW-1185">Reference proteome</keyword>
<dbReference type="GO" id="GO:0008237">
    <property type="term" value="F:metallopeptidase activity"/>
    <property type="evidence" value="ECO:0007669"/>
    <property type="project" value="UniProtKB-KW"/>
</dbReference>
<name>A0A1L4BU28_9GAMM</name>
<evidence type="ECO:0000256" key="9">
    <source>
        <dbReference type="ARBA" id="ARBA00022833"/>
    </source>
</evidence>
<dbReference type="KEGG" id="frx:F7310_08255"/>
<evidence type="ECO:0000256" key="7">
    <source>
        <dbReference type="ARBA" id="ARBA00022723"/>
    </source>
</evidence>
<keyword evidence="12 13" id="KW-0472">Membrane</keyword>
<dbReference type="GO" id="GO:0046872">
    <property type="term" value="F:metal ion binding"/>
    <property type="evidence" value="ECO:0007669"/>
    <property type="project" value="UniProtKB-KW"/>
</dbReference>
<evidence type="ECO:0000256" key="6">
    <source>
        <dbReference type="ARBA" id="ARBA00022692"/>
    </source>
</evidence>
<feature type="transmembrane region" description="Helical" evidence="13">
    <location>
        <begin position="100"/>
        <end position="121"/>
    </location>
</feature>
<keyword evidence="8" id="KW-0378">Hydrolase</keyword>
<keyword evidence="11" id="KW-0482">Metalloprotease</keyword>
<proteinExistence type="inferred from homology"/>
<evidence type="ECO:0000256" key="2">
    <source>
        <dbReference type="ARBA" id="ARBA00004651"/>
    </source>
</evidence>
<feature type="domain" description="Peptidase M50" evidence="14">
    <location>
        <begin position="133"/>
        <end position="187"/>
    </location>
</feature>
<evidence type="ECO:0000256" key="13">
    <source>
        <dbReference type="SAM" id="Phobius"/>
    </source>
</evidence>
<dbReference type="CDD" id="cd06158">
    <property type="entry name" value="S2P-M50_like_1"/>
    <property type="match status" value="1"/>
</dbReference>
<comment type="cofactor">
    <cofactor evidence="1">
        <name>Zn(2+)</name>
        <dbReference type="ChEBI" id="CHEBI:29105"/>
    </cofactor>
</comment>
<gene>
    <name evidence="15" type="ORF">F7310_08255</name>
</gene>
<evidence type="ECO:0000256" key="3">
    <source>
        <dbReference type="ARBA" id="ARBA00007931"/>
    </source>
</evidence>
<dbReference type="STRING" id="573570.F7310_08255"/>